<comment type="caution">
    <text evidence="3">The sequence shown here is derived from an EMBL/GenBank/DDBJ whole genome shotgun (WGS) entry which is preliminary data.</text>
</comment>
<evidence type="ECO:0000313" key="4">
    <source>
        <dbReference type="Proteomes" id="UP000468581"/>
    </source>
</evidence>
<keyword evidence="1" id="KW-0732">Signal</keyword>
<dbReference type="Pfam" id="PF14349">
    <property type="entry name" value="SprA_N"/>
    <property type="match status" value="2"/>
</dbReference>
<dbReference type="EMBL" id="JAABOO010000001">
    <property type="protein sequence ID" value="NER12668.1"/>
    <property type="molecule type" value="Genomic_DNA"/>
</dbReference>
<dbReference type="RefSeq" id="WP_163605682.1">
    <property type="nucleotide sequence ID" value="NZ_JAABOO010000001.1"/>
</dbReference>
<organism evidence="3 4">
    <name type="scientific">Leptobacterium flavescens</name>
    <dbReference type="NCBI Taxonomy" id="472055"/>
    <lineage>
        <taxon>Bacteria</taxon>
        <taxon>Pseudomonadati</taxon>
        <taxon>Bacteroidota</taxon>
        <taxon>Flavobacteriia</taxon>
        <taxon>Flavobacteriales</taxon>
        <taxon>Flavobacteriaceae</taxon>
        <taxon>Leptobacterium</taxon>
    </lineage>
</organism>
<reference evidence="3 4" key="1">
    <citation type="submission" date="2020-01" db="EMBL/GenBank/DDBJ databases">
        <title>Leptobacterium flavescens.</title>
        <authorList>
            <person name="Wang G."/>
        </authorList>
    </citation>
    <scope>NUCLEOTIDE SEQUENCE [LARGE SCALE GENOMIC DNA]</scope>
    <source>
        <strain evidence="3 4">KCTC 22160</strain>
    </source>
</reference>
<dbReference type="InterPro" id="IPR025684">
    <property type="entry name" value="SprA_N_dom"/>
</dbReference>
<proteinExistence type="predicted"/>
<gene>
    <name evidence="3" type="primary">sprA</name>
    <name evidence="3" type="ORF">GWK08_04390</name>
</gene>
<protein>
    <submittedName>
        <fullName evidence="3">Cell surface protein SprA</fullName>
    </submittedName>
</protein>
<feature type="domain" description="Gliding motility protein SprA N-terminal" evidence="2">
    <location>
        <begin position="57"/>
        <end position="452"/>
    </location>
</feature>
<sequence>MKKNTPNLTYLVRVFFFVAAFLSFSLTQAQEGNNSQSQDSVQTGISLGKILLKNPNSIISKYTYDPVLDLYFYTETVGEFNIKHPLILTPKQYRELVHKEHMRLYFKEKLDAISGKKEGSEEAQKNLLPNFYVNSSFFETIFGGNTIEVIPQGSVAMDLGVRLQKNDNPALSPRNRTNLTFDFDQRISLSLLGKIGTRLSITANYDTEATFDFQNLIKLEYTPTEDDILQKIEIGNVSLPLNSSLITGAQSLFGVKTQLQFGRTTVTGVFSEQRSQSRTIVAQGGGTLTDFELLALDYDEDRHFFLSQFFRDQYDQALESYPYIRSQVQITRIEVWVTNRGQQTENVRNIVAIQDLGEADPDKTRIQQTGNAPAGFFNGGSQLPRNDANDYDPFAIGGTSVLTPAIREIASVQAGFGSLSPVVNQGFDYAILENARKLEQGRDFDLNTQLGYISLRQRLSNDEVLAVSFQYTFAGEVFQVGEFANDGVGATEVDPNNPGFIINNTLVTKLLKSNITNVSDPIWDLMMKNIYSTGAFQLSSEDFRLNILYTDPSPLNYLTPVDPATFPAGLDERILIDVLNFDRLNVYNDPQNGGDGFFDFIPGITVDTQLGNIIFTKVEPFGEFLFDVLGGGDYDNPTTFNPNQERYVFRNMYTLTKAAALEDSDQNKFQLKGRYKSEGAGGIPIGAFNVPRGSVKVTAGGRVLQEGIDYTVNYQAGTVQILDPGLRDSNTPIEVSVENNAIFGQQTRRFTGINVEHKISDKFALGATILNLNERPLTQKANFGVEPVNNTIFGFNGNFSTEVPFLTRLANKLPNIDTDVPSNLSVRGEFAYLLPGSPKNADFDGETTAYLDDFEGAQSLIDVRGPLAWFLASPPLEFIDNNEIGLSTGIERAKLAWYTIDPIFFTTQRPSGISDDDVSSNQTRRVFIDEIFPQVDIPQGQTTVQNTLDLAYYPEQRGPYNTNNNFQALAPDERWAGIMRSITSTNFEQSNVEFIQFWVLDPYVDGVTGPGGELVFNLGNISEDILTDGRKQYENGLPITDNPTGTALTIDVPWGRVPSTQSLVYAFDADEGNRARQDIGLDGLDDAAEAAIYNGSPEDPALDNYQFYLDAQGDILQRYFNFNNTDGNSPVAVSNTDRGSTTLPDVEDIDRDLTTNTVNSYFEYRLPIRPNIQRTDRFVNDIREITVPTPNNGSVNARWIQFKIPIREFDNAIGGITDIRSISFMRMYLTGFQEDVVLRFATLDLVRGDYRFYTRTLQTDEDDPNDDDTFVDINTVNIQENEQRQPIPYVLPPGVRREQLNNNNTIIRQNEQSLSFAVCELEPEDSRGVFKNVNIDIRQYKRLQMFMHAESFQENFVADNELVGFIRLGTDFNDNFYQVEIPLTVTPPGSSTATEIWPEINNLDLSLELLSRMKSIGIANGTLADLTFYDQDLNVVNEFAPRETGRLRLAIKGNPALGNIRALMVGVKNATTNEVCGEVWFNELRLSELDNKGGWAATASLDANIADFANVSATGQISTIGFGTLEQTPNERSREDAIQYGLNTNINLGQLLPSKWGVQIPLNYSISEELITPEFDPVFQDITLDDRIDAVTDEQEKEATKRQAEDYTKRTSINLIGLRKNRAPEQKERVYDIENFTFNYSHNEVNHRDFEIEELKDQNVRTGFTYNYNFKPAEVAPFKKSDSLFRGRYWQWIKDLNLNLLPTSISVNSNYTRSFNEQRFREVFTPGIDAGNQLGLPTLQQRNFLFDWQYAINYNLTKSLNFRFTASNYNIVRNYFGEDENGETFIRQDVGIYDDFFNTGEANRHTQQLEVNYELPFNKIPFLSFLNASYRYTGDFDWQRGGDALNEIAGENLNTIQNANTHTLNASLTMDKFYKYIGLTKRTAADARRANSVLGRNNNTATGADPGQQKAFKKTSKLFNTVVDVLTSVKRINISYSENNGKVLPGYTESIGFIGTLRPSAGFVFGSQADVRFEAARRGYLTTFPEFNEQYLERSNDILNITANVSPIPDLTIDLNANRQFSNSIAENFRVNDLGNGTFEYEELLRNRFGDFSISTLLIGTSFAQSDEISSVTFDEFRANRLEIANRLAIQDGIDINNPANLDNDGFPLGYGRNNQAVLLPAFLAAYSGQSPDKVQLGAFRDIPIPNWAVKYTGLMRLKWFKKKFRRFSLSHGYKASYSVNAFRTNLEFDRDLPANTQLDQAGNFLNETLFTNVTLVEQFNPLVRVDFEMKNSVSVQAEVKRGRALSLSFDNNLLTEVANKEYIFGLGYRIKDLRFRTNIGGKKTTLKGDLNLKADLSLLDNITVIRNLDIENNQVTAGQKIWTLKFTADYALSKNLTTLFFYDHTFSKFAISTAFPQTTIRSGFTLRYNFGN</sequence>
<dbReference type="InterPro" id="IPR026377">
    <property type="entry name" value="Cell_surface_SprA"/>
</dbReference>
<feature type="signal peptide" evidence="1">
    <location>
        <begin position="1"/>
        <end position="29"/>
    </location>
</feature>
<name>A0A6P0UL89_9FLAO</name>
<accession>A0A6P0UL89</accession>
<keyword evidence="4" id="KW-1185">Reference proteome</keyword>
<feature type="domain" description="Gliding motility protein SprA N-terminal" evidence="2">
    <location>
        <begin position="1088"/>
        <end position="1587"/>
    </location>
</feature>
<evidence type="ECO:0000259" key="2">
    <source>
        <dbReference type="Pfam" id="PF14349"/>
    </source>
</evidence>
<dbReference type="NCBIfam" id="TIGR04189">
    <property type="entry name" value="surface_SprA"/>
    <property type="match status" value="1"/>
</dbReference>
<dbReference type="Proteomes" id="UP000468581">
    <property type="component" value="Unassembled WGS sequence"/>
</dbReference>
<feature type="chain" id="PRO_5026661462" evidence="1">
    <location>
        <begin position="30"/>
        <end position="2373"/>
    </location>
</feature>
<evidence type="ECO:0000256" key="1">
    <source>
        <dbReference type="SAM" id="SignalP"/>
    </source>
</evidence>
<evidence type="ECO:0000313" key="3">
    <source>
        <dbReference type="EMBL" id="NER12668.1"/>
    </source>
</evidence>